<dbReference type="KEGG" id="led:BBK82_29310"/>
<dbReference type="Proteomes" id="UP000093053">
    <property type="component" value="Chromosome"/>
</dbReference>
<dbReference type="OrthoDB" id="581105at2"/>
<evidence type="ECO:0000313" key="3">
    <source>
        <dbReference type="Proteomes" id="UP000093053"/>
    </source>
</evidence>
<keyword evidence="3" id="KW-1185">Reference proteome</keyword>
<dbReference type="Pfam" id="PF13424">
    <property type="entry name" value="TPR_12"/>
    <property type="match status" value="1"/>
</dbReference>
<dbReference type="PANTHER" id="PTHR10098">
    <property type="entry name" value="RAPSYN-RELATED"/>
    <property type="match status" value="1"/>
</dbReference>
<dbReference type="PROSITE" id="PS50005">
    <property type="entry name" value="TPR"/>
    <property type="match status" value="2"/>
</dbReference>
<dbReference type="Pfam" id="PF13374">
    <property type="entry name" value="TPR_10"/>
    <property type="match status" value="1"/>
</dbReference>
<gene>
    <name evidence="2" type="ORF">BBK82_29310</name>
</gene>
<dbReference type="Gene3D" id="1.25.40.10">
    <property type="entry name" value="Tetratricopeptide repeat domain"/>
    <property type="match status" value="2"/>
</dbReference>
<name>A0A1B2HP93_9PSEU</name>
<sequence>MAGARAATQPEFPLAALADELADLDAFADDDDVTADLRSVFSHSCDALSPAALRLFRLLGVMPGADISADGAASLAGLPDVTALLAELTGANLLDEPSPGRFTCHDLLRDYAAELSQETERAQAQHRLLDHLAFTGVEMAVAMTQSRRRPDTTGPVEGAVVRTPASHDEAIRWLVTEHPTLMAAMRQGTPAQTWLIGWSLADVLDRIGHYQDLLTSQQLAVEALERLDRPHGLARTLINLGRAHGRLNQLTESTRALERALEVAADDPATQADVLVNLAMLCPDDQTHQAIEYTRRALALYEESGNIYGQANALNGLSWTHGKLGEAEPALAYGERAMVLWQQLDHPLGQGEAWDNFATVHLVRGDHAAAVRAWSKAIELYERGGDRMLNAQAHDQLGDAHAAAGAAEEAQLAWRKAVELFRAADQPVGHIQRKLQAERE</sequence>
<keyword evidence="1" id="KW-0802">TPR repeat</keyword>
<feature type="repeat" description="TPR" evidence="1">
    <location>
        <begin position="234"/>
        <end position="267"/>
    </location>
</feature>
<dbReference type="PANTHER" id="PTHR10098:SF108">
    <property type="entry name" value="TETRATRICOPEPTIDE REPEAT PROTEIN 28"/>
    <property type="match status" value="1"/>
</dbReference>
<dbReference type="STRING" id="1586287.BBK82_29310"/>
<evidence type="ECO:0000313" key="2">
    <source>
        <dbReference type="EMBL" id="ANZ39538.1"/>
    </source>
</evidence>
<evidence type="ECO:0000256" key="1">
    <source>
        <dbReference type="PROSITE-ProRule" id="PRU00339"/>
    </source>
</evidence>
<dbReference type="EMBL" id="CP016793">
    <property type="protein sequence ID" value="ANZ39538.1"/>
    <property type="molecule type" value="Genomic_DNA"/>
</dbReference>
<proteinExistence type="predicted"/>
<protein>
    <submittedName>
        <fullName evidence="2">Uncharacterized protein</fullName>
    </submittedName>
</protein>
<organism evidence="2 3">
    <name type="scientific">Lentzea guizhouensis</name>
    <dbReference type="NCBI Taxonomy" id="1586287"/>
    <lineage>
        <taxon>Bacteria</taxon>
        <taxon>Bacillati</taxon>
        <taxon>Actinomycetota</taxon>
        <taxon>Actinomycetes</taxon>
        <taxon>Pseudonocardiales</taxon>
        <taxon>Pseudonocardiaceae</taxon>
        <taxon>Lentzea</taxon>
    </lineage>
</organism>
<dbReference type="InterPro" id="IPR019734">
    <property type="entry name" value="TPR_rpt"/>
</dbReference>
<dbReference type="SUPFAM" id="SSF48452">
    <property type="entry name" value="TPR-like"/>
    <property type="match status" value="2"/>
</dbReference>
<dbReference type="InterPro" id="IPR011990">
    <property type="entry name" value="TPR-like_helical_dom_sf"/>
</dbReference>
<feature type="repeat" description="TPR" evidence="1">
    <location>
        <begin position="351"/>
        <end position="384"/>
    </location>
</feature>
<reference evidence="2 3" key="1">
    <citation type="submission" date="2016-07" db="EMBL/GenBank/DDBJ databases">
        <title>Complete genome sequence of the Lentzea guizhouensis DHS C013.</title>
        <authorList>
            <person name="Cao C."/>
        </authorList>
    </citation>
    <scope>NUCLEOTIDE SEQUENCE [LARGE SCALE GENOMIC DNA]</scope>
    <source>
        <strain evidence="2 3">DHS C013</strain>
    </source>
</reference>
<dbReference type="SMART" id="SM00028">
    <property type="entry name" value="TPR"/>
    <property type="match status" value="5"/>
</dbReference>
<dbReference type="AlphaFoldDB" id="A0A1B2HP93"/>
<accession>A0A1B2HP93</accession>